<name>A0A9X0QB87_9BACT</name>
<evidence type="ECO:0000259" key="7">
    <source>
        <dbReference type="PROSITE" id="PS50850"/>
    </source>
</evidence>
<dbReference type="SUPFAM" id="SSF103473">
    <property type="entry name" value="MFS general substrate transporter"/>
    <property type="match status" value="1"/>
</dbReference>
<dbReference type="Proteomes" id="UP000535182">
    <property type="component" value="Unassembled WGS sequence"/>
</dbReference>
<keyword evidence="4 6" id="KW-1133">Transmembrane helix</keyword>
<feature type="transmembrane region" description="Helical" evidence="6">
    <location>
        <begin position="366"/>
        <end position="385"/>
    </location>
</feature>
<protein>
    <submittedName>
        <fullName evidence="8">DHA2 family multidrug resistance protein</fullName>
    </submittedName>
</protein>
<feature type="transmembrane region" description="Helical" evidence="6">
    <location>
        <begin position="298"/>
        <end position="320"/>
    </location>
</feature>
<gene>
    <name evidence="8" type="ORF">HDF14_000613</name>
</gene>
<keyword evidence="9" id="KW-1185">Reference proteome</keyword>
<evidence type="ECO:0000313" key="9">
    <source>
        <dbReference type="Proteomes" id="UP000535182"/>
    </source>
</evidence>
<dbReference type="PROSITE" id="PS50850">
    <property type="entry name" value="MFS"/>
    <property type="match status" value="1"/>
</dbReference>
<comment type="caution">
    <text evidence="8">The sequence shown here is derived from an EMBL/GenBank/DDBJ whole genome shotgun (WGS) entry which is preliminary data.</text>
</comment>
<feature type="transmembrane region" description="Helical" evidence="6">
    <location>
        <begin position="332"/>
        <end position="354"/>
    </location>
</feature>
<keyword evidence="2" id="KW-0813">Transport</keyword>
<dbReference type="EMBL" id="JACHEB010000001">
    <property type="protein sequence ID" value="MBB5327019.1"/>
    <property type="molecule type" value="Genomic_DNA"/>
</dbReference>
<feature type="transmembrane region" description="Helical" evidence="6">
    <location>
        <begin position="105"/>
        <end position="124"/>
    </location>
</feature>
<evidence type="ECO:0000256" key="6">
    <source>
        <dbReference type="SAM" id="Phobius"/>
    </source>
</evidence>
<keyword evidence="5 6" id="KW-0472">Membrane</keyword>
<dbReference type="AlphaFoldDB" id="A0A9X0QB87"/>
<dbReference type="GO" id="GO:0022857">
    <property type="term" value="F:transmembrane transporter activity"/>
    <property type="evidence" value="ECO:0007669"/>
    <property type="project" value="InterPro"/>
</dbReference>
<evidence type="ECO:0000256" key="4">
    <source>
        <dbReference type="ARBA" id="ARBA00022989"/>
    </source>
</evidence>
<evidence type="ECO:0000256" key="3">
    <source>
        <dbReference type="ARBA" id="ARBA00022692"/>
    </source>
</evidence>
<feature type="transmembrane region" description="Helical" evidence="6">
    <location>
        <begin position="225"/>
        <end position="246"/>
    </location>
</feature>
<feature type="transmembrane region" description="Helical" evidence="6">
    <location>
        <begin position="193"/>
        <end position="213"/>
    </location>
</feature>
<feature type="domain" description="Major facilitator superfamily (MFS) profile" evidence="7">
    <location>
        <begin position="35"/>
        <end position="541"/>
    </location>
</feature>
<evidence type="ECO:0000256" key="5">
    <source>
        <dbReference type="ARBA" id="ARBA00023136"/>
    </source>
</evidence>
<dbReference type="GO" id="GO:0012505">
    <property type="term" value="C:endomembrane system"/>
    <property type="evidence" value="ECO:0007669"/>
    <property type="project" value="UniProtKB-SubCell"/>
</dbReference>
<feature type="transmembrane region" description="Helical" evidence="6">
    <location>
        <begin position="391"/>
        <end position="409"/>
    </location>
</feature>
<evidence type="ECO:0000256" key="2">
    <source>
        <dbReference type="ARBA" id="ARBA00022448"/>
    </source>
</evidence>
<dbReference type="Gene3D" id="1.20.1250.20">
    <property type="entry name" value="MFS general substrate transporter like domains"/>
    <property type="match status" value="2"/>
</dbReference>
<sequence>MSYLAGNSPGSLEPWEEEYSQHVSQSLAQLSHKHRLIILLSVGLITAIEVSNRLSINVLLPDLQGNVAGTSDEVSWVVILYNLGFLCSMAISYWMTRVLGSRRHLLISIAFYATGAIGCFLSPHSLRLLLISRVIMGFGGGAFLVRTVILVRLMFPGSASIFAISCLYAELSAFEVVYPVAMGWISDTLRWNYAFLLDFPFLAIGTFLIWKYLPWGHLSLHSEKSYLDAWGGGLLLAALGAMQIALSRGERDLWFQSPLIVCCLVVAVVCFAGFLWWDWRPENPAPVFHLRTIWREAALRSYVMIVAIVGAMLGAGLYVLPQYLRFVQDYSATQTGGFISTYTIGLGIGLLITVRYVQPRLGGVRVVALGALMMCASSINFIYIWTPTTPTWLLALSIFLQGLSMAPLVRGASNIATGQAALFDVNDISTSYFFIRQLGNTFGVTAATVMFDRRQTLHSARLVDVANRLDPTLQSTLAQYSSLIERSGGAASNPALGAIQIFQSDVITQSRLLSYIDIYFGLAVLSAIVFFLVIVTRPKNTSAPTRPHFHLW</sequence>
<comment type="subcellular location">
    <subcellularLocation>
        <location evidence="1">Endomembrane system</location>
        <topology evidence="1">Multi-pass membrane protein</topology>
    </subcellularLocation>
</comment>
<feature type="transmembrane region" description="Helical" evidence="6">
    <location>
        <begin position="258"/>
        <end position="277"/>
    </location>
</feature>
<keyword evidence="3 6" id="KW-0812">Transmembrane</keyword>
<dbReference type="InterPro" id="IPR036259">
    <property type="entry name" value="MFS_trans_sf"/>
</dbReference>
<dbReference type="InterPro" id="IPR020846">
    <property type="entry name" value="MFS_dom"/>
</dbReference>
<dbReference type="InterPro" id="IPR011701">
    <property type="entry name" value="MFS"/>
</dbReference>
<dbReference type="RefSeq" id="WP_183973345.1">
    <property type="nucleotide sequence ID" value="NZ_JACHEB010000001.1"/>
</dbReference>
<feature type="transmembrane region" description="Helical" evidence="6">
    <location>
        <begin position="74"/>
        <end position="93"/>
    </location>
</feature>
<accession>A0A9X0QB87</accession>
<dbReference type="Pfam" id="PF07690">
    <property type="entry name" value="MFS_1"/>
    <property type="match status" value="1"/>
</dbReference>
<dbReference type="PANTHER" id="PTHR23501">
    <property type="entry name" value="MAJOR FACILITATOR SUPERFAMILY"/>
    <property type="match status" value="1"/>
</dbReference>
<reference evidence="8 9" key="1">
    <citation type="submission" date="2020-08" db="EMBL/GenBank/DDBJ databases">
        <title>Genomic Encyclopedia of Type Strains, Phase IV (KMG-V): Genome sequencing to study the core and pangenomes of soil and plant-associated prokaryotes.</title>
        <authorList>
            <person name="Whitman W."/>
        </authorList>
    </citation>
    <scope>NUCLEOTIDE SEQUENCE [LARGE SCALE GENOMIC DNA]</scope>
    <source>
        <strain evidence="8 9">X5P2</strain>
    </source>
</reference>
<evidence type="ECO:0000313" key="8">
    <source>
        <dbReference type="EMBL" id="MBB5327019.1"/>
    </source>
</evidence>
<feature type="transmembrane region" description="Helical" evidence="6">
    <location>
        <begin position="512"/>
        <end position="535"/>
    </location>
</feature>
<organism evidence="8 9">
    <name type="scientific">Tunturiibacter gelidiferens</name>
    <dbReference type="NCBI Taxonomy" id="3069689"/>
    <lineage>
        <taxon>Bacteria</taxon>
        <taxon>Pseudomonadati</taxon>
        <taxon>Acidobacteriota</taxon>
        <taxon>Terriglobia</taxon>
        <taxon>Terriglobales</taxon>
        <taxon>Acidobacteriaceae</taxon>
        <taxon>Tunturiibacter</taxon>
    </lineage>
</organism>
<proteinExistence type="predicted"/>
<evidence type="ECO:0000256" key="1">
    <source>
        <dbReference type="ARBA" id="ARBA00004127"/>
    </source>
</evidence>
<dbReference type="PANTHER" id="PTHR23501:SF191">
    <property type="entry name" value="VACUOLAR BASIC AMINO ACID TRANSPORTER 4"/>
    <property type="match status" value="1"/>
</dbReference>
<dbReference type="GO" id="GO:0005886">
    <property type="term" value="C:plasma membrane"/>
    <property type="evidence" value="ECO:0007669"/>
    <property type="project" value="TreeGrafter"/>
</dbReference>